<reference evidence="1" key="1">
    <citation type="submission" date="2024-06" db="EMBL/GenBank/DDBJ databases">
        <title>Sequencing and assembly of the genome of Dyadobacter sp. strain 676, a symbiont of Cyamopsis tetragonoloba.</title>
        <authorList>
            <person name="Guro P."/>
            <person name="Sazanova A."/>
            <person name="Kuznetsova I."/>
            <person name="Belimov A."/>
            <person name="Safronova V."/>
        </authorList>
    </citation>
    <scope>NUCLEOTIDE SEQUENCE</scope>
    <source>
        <strain evidence="1">676</strain>
    </source>
</reference>
<accession>A0AAU8FNB0</accession>
<name>A0AAU8FNB0_9BACT</name>
<dbReference type="EMBL" id="CP159289">
    <property type="protein sequence ID" value="XCH25261.1"/>
    <property type="molecule type" value="Genomic_DNA"/>
</dbReference>
<proteinExistence type="predicted"/>
<sequence>MEISSDRPVNVKHVERLFSEYCIIFVLETRLRVLEKHKTLLTMKNAKNMLAIALVALTSAAYANVNSTYTVEEKIKVAVVNSALPVSAPVLETPAPQKREIGH</sequence>
<gene>
    <name evidence="1" type="ORF">ABV298_02175</name>
</gene>
<dbReference type="AlphaFoldDB" id="A0AAU8FNB0"/>
<protein>
    <submittedName>
        <fullName evidence="1">Uncharacterized protein</fullName>
    </submittedName>
</protein>
<organism evidence="1">
    <name type="scientific">Dyadobacter sp. 676</name>
    <dbReference type="NCBI Taxonomy" id="3088362"/>
    <lineage>
        <taxon>Bacteria</taxon>
        <taxon>Pseudomonadati</taxon>
        <taxon>Bacteroidota</taxon>
        <taxon>Cytophagia</taxon>
        <taxon>Cytophagales</taxon>
        <taxon>Spirosomataceae</taxon>
        <taxon>Dyadobacter</taxon>
    </lineage>
</organism>
<dbReference type="RefSeq" id="WP_353720564.1">
    <property type="nucleotide sequence ID" value="NZ_CP159289.1"/>
</dbReference>
<evidence type="ECO:0000313" key="1">
    <source>
        <dbReference type="EMBL" id="XCH25261.1"/>
    </source>
</evidence>